<dbReference type="EMBL" id="BMNK01000004">
    <property type="protein sequence ID" value="GGP06390.1"/>
    <property type="molecule type" value="Genomic_DNA"/>
</dbReference>
<reference evidence="2" key="2">
    <citation type="submission" date="2020-09" db="EMBL/GenBank/DDBJ databases">
        <authorList>
            <person name="Sun Q."/>
            <person name="Zhou Y."/>
        </authorList>
    </citation>
    <scope>NUCLEOTIDE SEQUENCE</scope>
    <source>
        <strain evidence="2">CGMCC 4.7430</strain>
    </source>
</reference>
<dbReference type="RefSeq" id="WP_263652091.1">
    <property type="nucleotide sequence ID" value="NZ_BMNK01000004.1"/>
</dbReference>
<organism evidence="2 3">
    <name type="scientific">Nonomuraea glycinis</name>
    <dbReference type="NCBI Taxonomy" id="2047744"/>
    <lineage>
        <taxon>Bacteria</taxon>
        <taxon>Bacillati</taxon>
        <taxon>Actinomycetota</taxon>
        <taxon>Actinomycetes</taxon>
        <taxon>Streptosporangiales</taxon>
        <taxon>Streptosporangiaceae</taxon>
        <taxon>Nonomuraea</taxon>
    </lineage>
</organism>
<evidence type="ECO:0000313" key="3">
    <source>
        <dbReference type="Proteomes" id="UP000660745"/>
    </source>
</evidence>
<dbReference type="AlphaFoldDB" id="A0A918A419"/>
<evidence type="ECO:0000313" key="2">
    <source>
        <dbReference type="EMBL" id="GGP06390.1"/>
    </source>
</evidence>
<feature type="transmembrane region" description="Helical" evidence="1">
    <location>
        <begin position="6"/>
        <end position="35"/>
    </location>
</feature>
<protein>
    <submittedName>
        <fullName evidence="2">Uncharacterized protein</fullName>
    </submittedName>
</protein>
<keyword evidence="3" id="KW-1185">Reference proteome</keyword>
<reference evidence="2" key="1">
    <citation type="journal article" date="2014" name="Int. J. Syst. Evol. Microbiol.">
        <title>Complete genome sequence of Corynebacterium casei LMG S-19264T (=DSM 44701T), isolated from a smear-ripened cheese.</title>
        <authorList>
            <consortium name="US DOE Joint Genome Institute (JGI-PGF)"/>
            <person name="Walter F."/>
            <person name="Albersmeier A."/>
            <person name="Kalinowski J."/>
            <person name="Ruckert C."/>
        </authorList>
    </citation>
    <scope>NUCLEOTIDE SEQUENCE</scope>
    <source>
        <strain evidence="2">CGMCC 4.7430</strain>
    </source>
</reference>
<name>A0A918A419_9ACTN</name>
<dbReference type="Proteomes" id="UP000660745">
    <property type="component" value="Unassembled WGS sequence"/>
</dbReference>
<keyword evidence="1" id="KW-0472">Membrane</keyword>
<keyword evidence="1" id="KW-1133">Transmembrane helix</keyword>
<keyword evidence="1" id="KW-0812">Transmembrane</keyword>
<comment type="caution">
    <text evidence="2">The sequence shown here is derived from an EMBL/GenBank/DDBJ whole genome shotgun (WGS) entry which is preliminary data.</text>
</comment>
<evidence type="ECO:0000256" key="1">
    <source>
        <dbReference type="SAM" id="Phobius"/>
    </source>
</evidence>
<proteinExistence type="predicted"/>
<accession>A0A918A419</accession>
<gene>
    <name evidence="2" type="ORF">GCM10012278_29810</name>
</gene>
<sequence>MWTLLGAFASLVIALILSFLAVVLISVVVIIWLAVMAGLTARSS</sequence>